<evidence type="ECO:0000313" key="15">
    <source>
        <dbReference type="Proteomes" id="UP000441208"/>
    </source>
</evidence>
<accession>A0A6A3E120</accession>
<dbReference type="Proteomes" id="UP000437068">
    <property type="component" value="Unassembled WGS sequence"/>
</dbReference>
<evidence type="ECO:0000313" key="17">
    <source>
        <dbReference type="Proteomes" id="UP000488956"/>
    </source>
</evidence>
<dbReference type="Proteomes" id="UP000476176">
    <property type="component" value="Unassembled WGS sequence"/>
</dbReference>
<evidence type="ECO:0000313" key="8">
    <source>
        <dbReference type="EMBL" id="KAE9192402.1"/>
    </source>
</evidence>
<keyword evidence="1" id="KW-0812">Transmembrane</keyword>
<dbReference type="EMBL" id="QXGF01002157">
    <property type="protein sequence ID" value="KAE8925907.1"/>
    <property type="molecule type" value="Genomic_DNA"/>
</dbReference>
<dbReference type="Proteomes" id="UP000429523">
    <property type="component" value="Unassembled WGS sequence"/>
</dbReference>
<dbReference type="Proteomes" id="UP000488956">
    <property type="component" value="Unassembled WGS sequence"/>
</dbReference>
<evidence type="ECO:0000313" key="6">
    <source>
        <dbReference type="EMBL" id="KAE9178224.1"/>
    </source>
</evidence>
<evidence type="ECO:0000313" key="13">
    <source>
        <dbReference type="Proteomes" id="UP000440367"/>
    </source>
</evidence>
<dbReference type="EMBL" id="QXFZ01002675">
    <property type="protein sequence ID" value="KAE9074810.1"/>
    <property type="molecule type" value="Genomic_DNA"/>
</dbReference>
<keyword evidence="1" id="KW-0472">Membrane</keyword>
<comment type="caution">
    <text evidence="2">The sequence shown here is derived from an EMBL/GenBank/DDBJ whole genome shotgun (WGS) entry which is preliminary data.</text>
</comment>
<gene>
    <name evidence="9" type="ORF">PF001_g23413</name>
    <name evidence="8" type="ORF">PF002_g24207</name>
    <name evidence="7" type="ORF">PF004_g23090</name>
    <name evidence="6" type="ORF">PF005_g24167</name>
    <name evidence="5" type="ORF">PF006_g23330</name>
    <name evidence="3" type="ORF">PF007_g25257</name>
    <name evidence="2" type="ORF">PF009_g23889</name>
    <name evidence="4" type="ORF">PF010_g23634</name>
</gene>
<evidence type="ECO:0000313" key="16">
    <source>
        <dbReference type="Proteomes" id="UP000476176"/>
    </source>
</evidence>
<evidence type="ECO:0000313" key="12">
    <source>
        <dbReference type="Proteomes" id="UP000437068"/>
    </source>
</evidence>
<keyword evidence="11" id="KW-1185">Reference proteome</keyword>
<dbReference type="Proteomes" id="UP000441208">
    <property type="component" value="Unassembled WGS sequence"/>
</dbReference>
<dbReference type="AlphaFoldDB" id="A0A6A3E120"/>
<evidence type="ECO:0000256" key="1">
    <source>
        <dbReference type="SAM" id="Phobius"/>
    </source>
</evidence>
<dbReference type="EMBL" id="QXGB01002412">
    <property type="protein sequence ID" value="KAE9178224.1"/>
    <property type="molecule type" value="Genomic_DNA"/>
</dbReference>
<evidence type="ECO:0000313" key="3">
    <source>
        <dbReference type="EMBL" id="KAE9074810.1"/>
    </source>
</evidence>
<proteinExistence type="predicted"/>
<dbReference type="Proteomes" id="UP000440732">
    <property type="component" value="Unassembled WGS sequence"/>
</dbReference>
<feature type="transmembrane region" description="Helical" evidence="1">
    <location>
        <begin position="30"/>
        <end position="48"/>
    </location>
</feature>
<dbReference type="Proteomes" id="UP000440367">
    <property type="component" value="Unassembled WGS sequence"/>
</dbReference>
<dbReference type="EMBL" id="QXFX01002430">
    <property type="protein sequence ID" value="KAE9077127.1"/>
    <property type="molecule type" value="Genomic_DNA"/>
</dbReference>
<protein>
    <submittedName>
        <fullName evidence="2">Uncharacterized protein</fullName>
    </submittedName>
</protein>
<evidence type="ECO:0000313" key="9">
    <source>
        <dbReference type="EMBL" id="KAE9282225.1"/>
    </source>
</evidence>
<sequence>MSVCGGGRCANFRVFILTTVLMMLKPSLSFHGWSSSIIPFAGSIMVVMRVPVRHFHICGG</sequence>
<dbReference type="EMBL" id="QXGE01002398">
    <property type="protein sequence ID" value="KAE9282225.1"/>
    <property type="molecule type" value="Genomic_DNA"/>
</dbReference>
<evidence type="ECO:0000313" key="14">
    <source>
        <dbReference type="Proteomes" id="UP000440732"/>
    </source>
</evidence>
<evidence type="ECO:0000313" key="2">
    <source>
        <dbReference type="EMBL" id="KAE8925907.1"/>
    </source>
</evidence>
<dbReference type="EMBL" id="QXGD01002178">
    <property type="protein sequence ID" value="KAE9192402.1"/>
    <property type="molecule type" value="Genomic_DNA"/>
</dbReference>
<keyword evidence="1" id="KW-1133">Transmembrane helix</keyword>
<reference evidence="10 11" key="1">
    <citation type="submission" date="2018-08" db="EMBL/GenBank/DDBJ databases">
        <title>Genomic investigation of the strawberry pathogen Phytophthora fragariae indicates pathogenicity is determined by transcriptional variation in three key races.</title>
        <authorList>
            <person name="Adams T.M."/>
            <person name="Armitage A.D."/>
            <person name="Sobczyk M.K."/>
            <person name="Bates H.J."/>
            <person name="Dunwell J.M."/>
            <person name="Nellist C.F."/>
            <person name="Harrison R.J."/>
        </authorList>
    </citation>
    <scope>NUCLEOTIDE SEQUENCE [LARGE SCALE GENOMIC DNA]</scope>
    <source>
        <strain evidence="9 12">A4</strain>
        <strain evidence="8 13">BC-1</strain>
        <strain evidence="7 16">BC-23</strain>
        <strain evidence="6 11">NOV-27</strain>
        <strain evidence="5 14">NOV-5</strain>
        <strain evidence="3 15">NOV-71</strain>
        <strain evidence="2 10">NOV-9</strain>
        <strain evidence="4 17">ONT-3</strain>
    </source>
</reference>
<dbReference type="EMBL" id="QXGA01002393">
    <property type="protein sequence ID" value="KAE9098587.1"/>
    <property type="molecule type" value="Genomic_DNA"/>
</dbReference>
<evidence type="ECO:0000313" key="10">
    <source>
        <dbReference type="Proteomes" id="UP000429523"/>
    </source>
</evidence>
<organism evidence="2 10">
    <name type="scientific">Phytophthora fragariae</name>
    <dbReference type="NCBI Taxonomy" id="53985"/>
    <lineage>
        <taxon>Eukaryota</taxon>
        <taxon>Sar</taxon>
        <taxon>Stramenopiles</taxon>
        <taxon>Oomycota</taxon>
        <taxon>Peronosporomycetes</taxon>
        <taxon>Peronosporales</taxon>
        <taxon>Peronosporaceae</taxon>
        <taxon>Phytophthora</taxon>
    </lineage>
</organism>
<evidence type="ECO:0000313" key="7">
    <source>
        <dbReference type="EMBL" id="KAE9186421.1"/>
    </source>
</evidence>
<name>A0A6A3E120_9STRA</name>
<evidence type="ECO:0000313" key="11">
    <source>
        <dbReference type="Proteomes" id="UP000433483"/>
    </source>
</evidence>
<dbReference type="EMBL" id="QXGC01002414">
    <property type="protein sequence ID" value="KAE9186421.1"/>
    <property type="molecule type" value="Genomic_DNA"/>
</dbReference>
<evidence type="ECO:0000313" key="4">
    <source>
        <dbReference type="EMBL" id="KAE9077127.1"/>
    </source>
</evidence>
<dbReference type="Proteomes" id="UP000433483">
    <property type="component" value="Unassembled WGS sequence"/>
</dbReference>
<evidence type="ECO:0000313" key="5">
    <source>
        <dbReference type="EMBL" id="KAE9098587.1"/>
    </source>
</evidence>